<dbReference type="GO" id="GO:0045329">
    <property type="term" value="P:carnitine biosynthetic process"/>
    <property type="evidence" value="ECO:0007669"/>
    <property type="project" value="UniProtKB-KW"/>
</dbReference>
<organism evidence="19 20">
    <name type="scientific">Artemia franciscana</name>
    <name type="common">Brine shrimp</name>
    <name type="synonym">Artemia sanfranciscana</name>
    <dbReference type="NCBI Taxonomy" id="6661"/>
    <lineage>
        <taxon>Eukaryota</taxon>
        <taxon>Metazoa</taxon>
        <taxon>Ecdysozoa</taxon>
        <taxon>Arthropoda</taxon>
        <taxon>Crustacea</taxon>
        <taxon>Branchiopoda</taxon>
        <taxon>Anostraca</taxon>
        <taxon>Artemiidae</taxon>
        <taxon>Artemia</taxon>
    </lineage>
</organism>
<comment type="pathway">
    <text evidence="3">Amine and polyamine biosynthesis; carnitine biosynthesis.</text>
</comment>
<dbReference type="FunFam" id="3.30.2020.30:FF:000002">
    <property type="entry name" value="Putative gamma-butyrobetaine dioxygenase"/>
    <property type="match status" value="1"/>
</dbReference>
<gene>
    <name evidence="19" type="ORF">QYM36_000508</name>
</gene>
<keyword evidence="7" id="KW-0479">Metal-binding</keyword>
<dbReference type="InterPro" id="IPR050411">
    <property type="entry name" value="AlphaKG_dependent_hydroxylases"/>
</dbReference>
<evidence type="ECO:0000259" key="17">
    <source>
        <dbReference type="Pfam" id="PF02668"/>
    </source>
</evidence>
<evidence type="ECO:0000256" key="15">
    <source>
        <dbReference type="ARBA" id="ARBA00046008"/>
    </source>
</evidence>
<dbReference type="GO" id="GO:0050353">
    <property type="term" value="F:trimethyllysine dioxygenase activity"/>
    <property type="evidence" value="ECO:0007669"/>
    <property type="project" value="UniProtKB-EC"/>
</dbReference>
<dbReference type="EMBL" id="JAVRJZ010000002">
    <property type="protein sequence ID" value="KAK2726065.1"/>
    <property type="molecule type" value="Genomic_DNA"/>
</dbReference>
<dbReference type="Pfam" id="PF06155">
    <property type="entry name" value="GBBH-like_N"/>
    <property type="match status" value="1"/>
</dbReference>
<dbReference type="InterPro" id="IPR003819">
    <property type="entry name" value="TauD/TfdA-like"/>
</dbReference>
<keyword evidence="8" id="KW-0124">Carnitine biosynthesis</keyword>
<dbReference type="Pfam" id="PF02668">
    <property type="entry name" value="TauD"/>
    <property type="match status" value="1"/>
</dbReference>
<comment type="caution">
    <text evidence="19">The sequence shown here is derived from an EMBL/GenBank/DDBJ whole genome shotgun (WGS) entry which is preliminary data.</text>
</comment>
<keyword evidence="11" id="KW-0408">Iron</keyword>
<dbReference type="GO" id="GO:0005739">
    <property type="term" value="C:mitochondrion"/>
    <property type="evidence" value="ECO:0007669"/>
    <property type="project" value="TreeGrafter"/>
</dbReference>
<protein>
    <recommendedName>
        <fullName evidence="6">Trimethyllysine dioxygenase, mitochondrial</fullName>
        <ecNumber evidence="5">1.14.11.8</ecNumber>
    </recommendedName>
    <alternativeName>
        <fullName evidence="13">Epsilon-trimethyllysine 2-oxoglutarate dioxygenase</fullName>
    </alternativeName>
    <alternativeName>
        <fullName evidence="12">TML hydroxylase</fullName>
    </alternativeName>
    <alternativeName>
        <fullName evidence="14">TML-alpha-ketoglutarate dioxygenase</fullName>
    </alternativeName>
</protein>
<dbReference type="AlphaFoldDB" id="A0AA88ICJ3"/>
<comment type="similarity">
    <text evidence="4">Belongs to the gamma-BBH/TMLD family.</text>
</comment>
<dbReference type="PANTHER" id="PTHR10696">
    <property type="entry name" value="GAMMA-BUTYROBETAINE HYDROXYLASE-RELATED"/>
    <property type="match status" value="1"/>
</dbReference>
<evidence type="ECO:0000256" key="8">
    <source>
        <dbReference type="ARBA" id="ARBA00022873"/>
    </source>
</evidence>
<keyword evidence="20" id="KW-1185">Reference proteome</keyword>
<dbReference type="InterPro" id="IPR012776">
    <property type="entry name" value="Trimethyllysine_dOase"/>
</dbReference>
<keyword evidence="10" id="KW-0560">Oxidoreductase</keyword>
<accession>A0AA88ICJ3</accession>
<evidence type="ECO:0000256" key="5">
    <source>
        <dbReference type="ARBA" id="ARBA00012267"/>
    </source>
</evidence>
<evidence type="ECO:0000256" key="12">
    <source>
        <dbReference type="ARBA" id="ARBA00030363"/>
    </source>
</evidence>
<evidence type="ECO:0000256" key="2">
    <source>
        <dbReference type="ARBA" id="ARBA00001961"/>
    </source>
</evidence>
<dbReference type="Gene3D" id="3.60.130.10">
    <property type="entry name" value="Clavaminate synthase-like"/>
    <property type="match status" value="1"/>
</dbReference>
<evidence type="ECO:0000256" key="6">
    <source>
        <dbReference type="ARBA" id="ARBA00016835"/>
    </source>
</evidence>
<dbReference type="InterPro" id="IPR042098">
    <property type="entry name" value="TauD-like_sf"/>
</dbReference>
<dbReference type="Proteomes" id="UP001187531">
    <property type="component" value="Unassembled WGS sequence"/>
</dbReference>
<dbReference type="GO" id="GO:0005506">
    <property type="term" value="F:iron ion binding"/>
    <property type="evidence" value="ECO:0007669"/>
    <property type="project" value="InterPro"/>
</dbReference>
<evidence type="ECO:0000256" key="10">
    <source>
        <dbReference type="ARBA" id="ARBA00023002"/>
    </source>
</evidence>
<evidence type="ECO:0000256" key="1">
    <source>
        <dbReference type="ARBA" id="ARBA00001954"/>
    </source>
</evidence>
<comment type="catalytic activity">
    <reaction evidence="16">
        <text>N(6),N(6),N(6)-trimethyl-L-lysine + 2-oxoglutarate + O2 = (3S)-3-hydroxy-N(6),N(6),N(6)-trimethyl-L-lysine + succinate + CO2</text>
        <dbReference type="Rhea" id="RHEA:14181"/>
        <dbReference type="ChEBI" id="CHEBI:15379"/>
        <dbReference type="ChEBI" id="CHEBI:16526"/>
        <dbReference type="ChEBI" id="CHEBI:16810"/>
        <dbReference type="ChEBI" id="CHEBI:30031"/>
        <dbReference type="ChEBI" id="CHEBI:58100"/>
        <dbReference type="ChEBI" id="CHEBI:141499"/>
        <dbReference type="EC" id="1.14.11.8"/>
    </reaction>
</comment>
<feature type="domain" description="Gamma-butyrobetaine hydroxylase-like N-terminal" evidence="18">
    <location>
        <begin position="44"/>
        <end position="108"/>
    </location>
</feature>
<dbReference type="Gene3D" id="3.30.2020.30">
    <property type="match status" value="1"/>
</dbReference>
<sequence length="385" mass="44698">MKQVLKQNPVSGVFKCLVRSVTNVFLHEGRLQLHSEKLGKPLCFYNVWLRDHCRCNECYHVRTNQRLFDILKLDQDSVSKINKACVKEDLLTVSWADGHKSTYSINWLLQHTHQLKSRNSLELWDSSNLKIDYYPYEKFMSCDKVLRDFLVAMVSKGVAIVSDVPPSVIKTRETVERLSPVMKTFYGEMWEFSDNLEYSDTAYTSDAIESHTDTTYMLQSVGIQVLHCLKHNGEGGENTLVDGFNCVKQFKNESYQGYNMLSSLSTPGEYIDGERHYKCDLPMLLHNQENELIRVRYNTHDRAPLETVPPTLIPEYYRHLIHLTKIIRNPKNVYLLKLTPGNVIFMDNWRILHGRLAYTGARVMTGCYIDRSDFESSARFFNVLP</sequence>
<dbReference type="NCBIfam" id="TIGR02410">
    <property type="entry name" value="carnitine_TMLD"/>
    <property type="match status" value="1"/>
</dbReference>
<evidence type="ECO:0000256" key="7">
    <source>
        <dbReference type="ARBA" id="ARBA00022723"/>
    </source>
</evidence>
<proteinExistence type="inferred from homology"/>
<evidence type="ECO:0000256" key="13">
    <source>
        <dbReference type="ARBA" id="ARBA00031778"/>
    </source>
</evidence>
<comment type="cofactor">
    <cofactor evidence="1">
        <name>Fe(2+)</name>
        <dbReference type="ChEBI" id="CHEBI:29033"/>
    </cofactor>
</comment>
<evidence type="ECO:0000256" key="4">
    <source>
        <dbReference type="ARBA" id="ARBA00008654"/>
    </source>
</evidence>
<evidence type="ECO:0000256" key="14">
    <source>
        <dbReference type="ARBA" id="ARBA00032283"/>
    </source>
</evidence>
<evidence type="ECO:0000256" key="3">
    <source>
        <dbReference type="ARBA" id="ARBA00005022"/>
    </source>
</evidence>
<dbReference type="SUPFAM" id="SSF51197">
    <property type="entry name" value="Clavaminate synthase-like"/>
    <property type="match status" value="1"/>
</dbReference>
<dbReference type="EC" id="1.14.11.8" evidence="5"/>
<feature type="domain" description="TauD/TfdA-like" evidence="17">
    <location>
        <begin position="136"/>
        <end position="368"/>
    </location>
</feature>
<evidence type="ECO:0000256" key="11">
    <source>
        <dbReference type="ARBA" id="ARBA00023004"/>
    </source>
</evidence>
<comment type="function">
    <text evidence="15">Converts trimethyllysine (TML) into hydroxytrimethyllysine (HTML).</text>
</comment>
<evidence type="ECO:0000259" key="18">
    <source>
        <dbReference type="Pfam" id="PF06155"/>
    </source>
</evidence>
<evidence type="ECO:0000256" key="9">
    <source>
        <dbReference type="ARBA" id="ARBA00022964"/>
    </source>
</evidence>
<keyword evidence="9" id="KW-0223">Dioxygenase</keyword>
<name>A0AA88ICJ3_ARTSF</name>
<evidence type="ECO:0000313" key="20">
    <source>
        <dbReference type="Proteomes" id="UP001187531"/>
    </source>
</evidence>
<dbReference type="FunFam" id="3.60.130.10:FF:000001">
    <property type="entry name" value="Trimethyllysine dioxygenase, mitochondrial"/>
    <property type="match status" value="1"/>
</dbReference>
<reference evidence="19" key="1">
    <citation type="submission" date="2023-07" db="EMBL/GenBank/DDBJ databases">
        <title>Chromosome-level genome assembly of Artemia franciscana.</title>
        <authorList>
            <person name="Jo E."/>
        </authorList>
    </citation>
    <scope>NUCLEOTIDE SEQUENCE</scope>
    <source>
        <tissue evidence="19">Whole body</tissue>
    </source>
</reference>
<comment type="cofactor">
    <cofactor evidence="2">
        <name>L-ascorbate</name>
        <dbReference type="ChEBI" id="CHEBI:38290"/>
    </cofactor>
</comment>
<dbReference type="InterPro" id="IPR038492">
    <property type="entry name" value="GBBH-like_N_sf"/>
</dbReference>
<evidence type="ECO:0000313" key="19">
    <source>
        <dbReference type="EMBL" id="KAK2726065.1"/>
    </source>
</evidence>
<dbReference type="InterPro" id="IPR010376">
    <property type="entry name" value="GBBH-like_N"/>
</dbReference>
<dbReference type="PANTHER" id="PTHR10696:SF51">
    <property type="entry name" value="TRIMETHYLLYSINE DIOXYGENASE, MITOCHONDRIAL"/>
    <property type="match status" value="1"/>
</dbReference>
<evidence type="ECO:0000256" key="16">
    <source>
        <dbReference type="ARBA" id="ARBA00049334"/>
    </source>
</evidence>